<name>D1AG76_SEBTE</name>
<keyword evidence="1" id="KW-0812">Transmembrane</keyword>
<keyword evidence="1" id="KW-1133">Transmembrane helix</keyword>
<reference evidence="3" key="1">
    <citation type="submission" date="2009-09" db="EMBL/GenBank/DDBJ databases">
        <title>The complete chromosome of Sebaldella termitidis ATCC 33386.</title>
        <authorList>
            <consortium name="US DOE Joint Genome Institute (JGI-PGF)"/>
            <person name="Lucas S."/>
            <person name="Copeland A."/>
            <person name="Lapidus A."/>
            <person name="Glavina del Rio T."/>
            <person name="Dalin E."/>
            <person name="Tice H."/>
            <person name="Bruce D."/>
            <person name="Goodwin L."/>
            <person name="Pitluck S."/>
            <person name="Kyrpides N."/>
            <person name="Mavromatis K."/>
            <person name="Ivanova N."/>
            <person name="Mikhailova N."/>
            <person name="Sims D."/>
            <person name="Meincke L."/>
            <person name="Brettin T."/>
            <person name="Detter J.C."/>
            <person name="Han C."/>
            <person name="Larimer F."/>
            <person name="Land M."/>
            <person name="Hauser L."/>
            <person name="Markowitz V."/>
            <person name="Cheng J.F."/>
            <person name="Hugenholtz P."/>
            <person name="Woyke T."/>
            <person name="Wu D."/>
            <person name="Eisen J.A."/>
        </authorList>
    </citation>
    <scope>NUCLEOTIDE SEQUENCE [LARGE SCALE GENOMIC DNA]</scope>
    <source>
        <strain evidence="3">ATCC 33386 / NCTC 11300</strain>
    </source>
</reference>
<protein>
    <recommendedName>
        <fullName evidence="4">DUF1634 domain-containing protein</fullName>
    </recommendedName>
</protein>
<dbReference type="Proteomes" id="UP000000845">
    <property type="component" value="Chromosome"/>
</dbReference>
<dbReference type="InterPro" id="IPR012861">
    <property type="entry name" value="DUF1634"/>
</dbReference>
<evidence type="ECO:0000313" key="3">
    <source>
        <dbReference type="Proteomes" id="UP000000845"/>
    </source>
</evidence>
<dbReference type="eggNOG" id="COG4272">
    <property type="taxonomic scope" value="Bacteria"/>
</dbReference>
<dbReference type="RefSeq" id="WP_012863281.1">
    <property type="nucleotide sequence ID" value="NC_013517.1"/>
</dbReference>
<reference evidence="2 3" key="2">
    <citation type="journal article" date="2010" name="Stand. Genomic Sci.">
        <title>Complete genome sequence of Sebaldella termitidis type strain (NCTC 11300).</title>
        <authorList>
            <person name="Harmon-Smith M."/>
            <person name="Celia L."/>
            <person name="Chertkov O."/>
            <person name="Lapidus A."/>
            <person name="Copeland A."/>
            <person name="Glavina Del Rio T."/>
            <person name="Nolan M."/>
            <person name="Lucas S."/>
            <person name="Tice H."/>
            <person name="Cheng J.F."/>
            <person name="Han C."/>
            <person name="Detter J.C."/>
            <person name="Bruce D."/>
            <person name="Goodwin L."/>
            <person name="Pitluck S."/>
            <person name="Pati A."/>
            <person name="Liolios K."/>
            <person name="Ivanova N."/>
            <person name="Mavromatis K."/>
            <person name="Mikhailova N."/>
            <person name="Chen A."/>
            <person name="Palaniappan K."/>
            <person name="Land M."/>
            <person name="Hauser L."/>
            <person name="Chang Y.J."/>
            <person name="Jeffries C.D."/>
            <person name="Brettin T."/>
            <person name="Goker M."/>
            <person name="Beck B."/>
            <person name="Bristow J."/>
            <person name="Eisen J.A."/>
            <person name="Markowitz V."/>
            <person name="Hugenholtz P."/>
            <person name="Kyrpides N.C."/>
            <person name="Klenk H.P."/>
            <person name="Chen F."/>
        </authorList>
    </citation>
    <scope>NUCLEOTIDE SEQUENCE [LARGE SCALE GENOMIC DNA]</scope>
    <source>
        <strain evidence="3">ATCC 33386 / NCTC 11300</strain>
    </source>
</reference>
<sequence length="121" mass="13143">MREDEKELHEVELAISKALRIGVIISGAVTFAGLVMYFSTGDSGYPGASYPATFTEIIKGLLALKPYGVIMTGLIILIATPIFRVGISIVIFLVEKDYLYVKITLLVFVILMLSLLMGKAG</sequence>
<dbReference type="KEGG" id="str:Sterm_3868"/>
<keyword evidence="3" id="KW-1185">Reference proteome</keyword>
<evidence type="ECO:0000256" key="1">
    <source>
        <dbReference type="SAM" id="Phobius"/>
    </source>
</evidence>
<evidence type="ECO:0000313" key="2">
    <source>
        <dbReference type="EMBL" id="ACZ10702.1"/>
    </source>
</evidence>
<accession>D1AG76</accession>
<feature type="transmembrane region" description="Helical" evidence="1">
    <location>
        <begin position="69"/>
        <end position="92"/>
    </location>
</feature>
<dbReference type="HOGENOM" id="CLU_140339_2_0_0"/>
<proteinExistence type="predicted"/>
<dbReference type="EMBL" id="CP001739">
    <property type="protein sequence ID" value="ACZ10702.1"/>
    <property type="molecule type" value="Genomic_DNA"/>
</dbReference>
<dbReference type="AlphaFoldDB" id="D1AG76"/>
<feature type="transmembrane region" description="Helical" evidence="1">
    <location>
        <begin position="99"/>
        <end position="118"/>
    </location>
</feature>
<feature type="transmembrane region" description="Helical" evidence="1">
    <location>
        <begin position="21"/>
        <end position="39"/>
    </location>
</feature>
<dbReference type="STRING" id="526218.Sterm_3868"/>
<dbReference type="Pfam" id="PF07843">
    <property type="entry name" value="DUF1634"/>
    <property type="match status" value="1"/>
</dbReference>
<gene>
    <name evidence="2" type="ordered locus">Sterm_3868</name>
</gene>
<keyword evidence="1" id="KW-0472">Membrane</keyword>
<evidence type="ECO:0008006" key="4">
    <source>
        <dbReference type="Google" id="ProtNLM"/>
    </source>
</evidence>
<organism evidence="2 3">
    <name type="scientific">Sebaldella termitidis (strain ATCC 33386 / NCTC 11300)</name>
    <dbReference type="NCBI Taxonomy" id="526218"/>
    <lineage>
        <taxon>Bacteria</taxon>
        <taxon>Fusobacteriati</taxon>
        <taxon>Fusobacteriota</taxon>
        <taxon>Fusobacteriia</taxon>
        <taxon>Fusobacteriales</taxon>
        <taxon>Leptotrichiaceae</taxon>
        <taxon>Sebaldella</taxon>
    </lineage>
</organism>